<organism evidence="3 4">
    <name type="scientific">Thamnocephalis sphaerospora</name>
    <dbReference type="NCBI Taxonomy" id="78915"/>
    <lineage>
        <taxon>Eukaryota</taxon>
        <taxon>Fungi</taxon>
        <taxon>Fungi incertae sedis</taxon>
        <taxon>Zoopagomycota</taxon>
        <taxon>Zoopagomycotina</taxon>
        <taxon>Zoopagomycetes</taxon>
        <taxon>Zoopagales</taxon>
        <taxon>Sigmoideomycetaceae</taxon>
        <taxon>Thamnocephalis</taxon>
    </lineage>
</organism>
<sequence>MAPHPSAGAAETTHVWAIPAFTAVLGVCLLCFALLIVAYLLRLLGGALEETFRPYCVLSTACIGWLWLAGALATLLLGDHAPAWAIYAGVCLLSATWMTVFAWRLCSLCVLVDGWRRLARKDLLWPWEADGRMELERYANCKLTLDSASVKRIGYLAVTASTLLVLISGTVSLSIEQRFYHQTFAQIVAANAISLYALDIGFGVALLACTAAAVWALQHLQRPSQMRTELIAVIGMFWLSLVLQVALRPLLGIYYVAWPVFGLAAFQLLCLGRPTARSPSEIPLDERPPASAAGWQQVMANARQWRAFAQHACQHGFRLHVEFVELYHVLTATTLAQFTENDRQRVFDASLRWGLLSFPPMSVVQPPCPPEYAVTPRSSGLATHERTLSAGQDSLIPSMNSRPSDA</sequence>
<feature type="transmembrane region" description="Helical" evidence="2">
    <location>
        <begin position="229"/>
        <end position="247"/>
    </location>
</feature>
<feature type="transmembrane region" description="Helical" evidence="2">
    <location>
        <begin position="84"/>
        <end position="112"/>
    </location>
</feature>
<feature type="transmembrane region" description="Helical" evidence="2">
    <location>
        <begin position="153"/>
        <end position="175"/>
    </location>
</feature>
<accession>A0A4P9XJ15</accession>
<dbReference type="EMBL" id="KZ993046">
    <property type="protein sequence ID" value="RKP05725.1"/>
    <property type="molecule type" value="Genomic_DNA"/>
</dbReference>
<gene>
    <name evidence="3" type="ORF">THASP1DRAFT_25822</name>
</gene>
<dbReference type="AlphaFoldDB" id="A0A4P9XJ15"/>
<evidence type="ECO:0000313" key="4">
    <source>
        <dbReference type="Proteomes" id="UP000271241"/>
    </source>
</evidence>
<feature type="transmembrane region" description="Helical" evidence="2">
    <location>
        <begin position="55"/>
        <end position="78"/>
    </location>
</feature>
<feature type="non-terminal residue" evidence="3">
    <location>
        <position position="406"/>
    </location>
</feature>
<feature type="region of interest" description="Disordered" evidence="1">
    <location>
        <begin position="369"/>
        <end position="406"/>
    </location>
</feature>
<protein>
    <submittedName>
        <fullName evidence="3">Uncharacterized protein</fullName>
    </submittedName>
</protein>
<evidence type="ECO:0000313" key="3">
    <source>
        <dbReference type="EMBL" id="RKP05725.1"/>
    </source>
</evidence>
<dbReference type="Proteomes" id="UP000271241">
    <property type="component" value="Unassembled WGS sequence"/>
</dbReference>
<keyword evidence="2" id="KW-0812">Transmembrane</keyword>
<keyword evidence="4" id="KW-1185">Reference proteome</keyword>
<proteinExistence type="predicted"/>
<name>A0A4P9XJ15_9FUNG</name>
<keyword evidence="2" id="KW-1133">Transmembrane helix</keyword>
<feature type="transmembrane region" description="Helical" evidence="2">
    <location>
        <begin position="20"/>
        <end position="43"/>
    </location>
</feature>
<evidence type="ECO:0000256" key="1">
    <source>
        <dbReference type="SAM" id="MobiDB-lite"/>
    </source>
</evidence>
<feature type="transmembrane region" description="Helical" evidence="2">
    <location>
        <begin position="195"/>
        <end position="217"/>
    </location>
</feature>
<feature type="compositionally biased region" description="Polar residues" evidence="1">
    <location>
        <begin position="389"/>
        <end position="406"/>
    </location>
</feature>
<evidence type="ECO:0000256" key="2">
    <source>
        <dbReference type="SAM" id="Phobius"/>
    </source>
</evidence>
<keyword evidence="2" id="KW-0472">Membrane</keyword>
<reference evidence="4" key="1">
    <citation type="journal article" date="2018" name="Nat. Microbiol.">
        <title>Leveraging single-cell genomics to expand the fungal tree of life.</title>
        <authorList>
            <person name="Ahrendt S.R."/>
            <person name="Quandt C.A."/>
            <person name="Ciobanu D."/>
            <person name="Clum A."/>
            <person name="Salamov A."/>
            <person name="Andreopoulos B."/>
            <person name="Cheng J.F."/>
            <person name="Woyke T."/>
            <person name="Pelin A."/>
            <person name="Henrissat B."/>
            <person name="Reynolds N.K."/>
            <person name="Benny G.L."/>
            <person name="Smith M.E."/>
            <person name="James T.Y."/>
            <person name="Grigoriev I.V."/>
        </authorList>
    </citation>
    <scope>NUCLEOTIDE SEQUENCE [LARGE SCALE GENOMIC DNA]</scope>
    <source>
        <strain evidence="4">RSA 1356</strain>
    </source>
</reference>
<feature type="transmembrane region" description="Helical" evidence="2">
    <location>
        <begin position="253"/>
        <end position="271"/>
    </location>
</feature>